<evidence type="ECO:0000259" key="5">
    <source>
        <dbReference type="Pfam" id="PF06021"/>
    </source>
</evidence>
<evidence type="ECO:0000256" key="4">
    <source>
        <dbReference type="SAM" id="MobiDB-lite"/>
    </source>
</evidence>
<dbReference type="PANTHER" id="PTHR15298">
    <property type="entry name" value="L-COA N-ACYLTRANSFERASE-RELATED"/>
    <property type="match status" value="1"/>
</dbReference>
<dbReference type="Pfam" id="PF06021">
    <property type="entry name" value="Gly_acyl_tr_N"/>
    <property type="match status" value="1"/>
</dbReference>
<evidence type="ECO:0000256" key="1">
    <source>
        <dbReference type="ARBA" id="ARBA00022679"/>
    </source>
</evidence>
<feature type="domain" description="Glycine N-acyltransferase N-terminal" evidence="5">
    <location>
        <begin position="59"/>
        <end position="236"/>
    </location>
</feature>
<evidence type="ECO:0000313" key="8">
    <source>
        <dbReference type="Proteomes" id="UP001066276"/>
    </source>
</evidence>
<dbReference type="Gene3D" id="3.40.630.30">
    <property type="match status" value="1"/>
</dbReference>
<keyword evidence="2 3" id="KW-0012">Acyltransferase</keyword>
<evidence type="ECO:0000256" key="2">
    <source>
        <dbReference type="ARBA" id="ARBA00023315"/>
    </source>
</evidence>
<feature type="region of interest" description="Disordered" evidence="4">
    <location>
        <begin position="1"/>
        <end position="26"/>
    </location>
</feature>
<evidence type="ECO:0000259" key="6">
    <source>
        <dbReference type="Pfam" id="PF08444"/>
    </source>
</evidence>
<dbReference type="EC" id="2.3.1.-" evidence="3"/>
<comment type="similarity">
    <text evidence="3">Belongs to the glycine N-acyltransferase family.</text>
</comment>
<dbReference type="InterPro" id="IPR015938">
    <property type="entry name" value="Glycine_N-acyltransferase_N"/>
</dbReference>
<dbReference type="AlphaFoldDB" id="A0AAV7SS10"/>
<comment type="caution">
    <text evidence="7">The sequence shown here is derived from an EMBL/GenBank/DDBJ whole genome shotgun (WGS) entry which is preliminary data.</text>
</comment>
<accession>A0AAV7SS10</accession>
<dbReference type="InterPro" id="IPR016181">
    <property type="entry name" value="Acyl_CoA_acyltransferase"/>
</dbReference>
<dbReference type="InterPro" id="IPR013652">
    <property type="entry name" value="Glycine_N-acyltransferase_C"/>
</dbReference>
<keyword evidence="1 3" id="KW-0808">Transferase</keyword>
<keyword evidence="8" id="KW-1185">Reference proteome</keyword>
<protein>
    <recommendedName>
        <fullName evidence="3">Glycine N-acyltransferase-like protein</fullName>
        <ecNumber evidence="3">2.3.1.-</ecNumber>
    </recommendedName>
</protein>
<dbReference type="GO" id="GO:0047961">
    <property type="term" value="F:glycine N-acyltransferase activity"/>
    <property type="evidence" value="ECO:0007669"/>
    <property type="project" value="InterPro"/>
</dbReference>
<dbReference type="GO" id="GO:0005739">
    <property type="term" value="C:mitochondrion"/>
    <property type="evidence" value="ECO:0007669"/>
    <property type="project" value="InterPro"/>
</dbReference>
<proteinExistence type="inferred from homology"/>
<dbReference type="PANTHER" id="PTHR15298:SF4">
    <property type="entry name" value="GLYCINE N-ACYLTRANSFERASE-LIKE PROTEIN 2"/>
    <property type="match status" value="1"/>
</dbReference>
<dbReference type="Proteomes" id="UP001066276">
    <property type="component" value="Chromosome 4_2"/>
</dbReference>
<dbReference type="EMBL" id="JANPWB010000008">
    <property type="protein sequence ID" value="KAJ1166764.1"/>
    <property type="molecule type" value="Genomic_DNA"/>
</dbReference>
<reference evidence="7" key="1">
    <citation type="journal article" date="2022" name="bioRxiv">
        <title>Sequencing and chromosome-scale assembly of the giantPleurodeles waltlgenome.</title>
        <authorList>
            <person name="Brown T."/>
            <person name="Elewa A."/>
            <person name="Iarovenko S."/>
            <person name="Subramanian E."/>
            <person name="Araus A.J."/>
            <person name="Petzold A."/>
            <person name="Susuki M."/>
            <person name="Suzuki K.-i.T."/>
            <person name="Hayashi T."/>
            <person name="Toyoda A."/>
            <person name="Oliveira C."/>
            <person name="Osipova E."/>
            <person name="Leigh N.D."/>
            <person name="Simon A."/>
            <person name="Yun M.H."/>
        </authorList>
    </citation>
    <scope>NUCLEOTIDE SEQUENCE</scope>
    <source>
        <strain evidence="7">20211129_DDA</strain>
        <tissue evidence="7">Liver</tissue>
    </source>
</reference>
<evidence type="ECO:0000256" key="3">
    <source>
        <dbReference type="RuleBase" id="RU368002"/>
    </source>
</evidence>
<name>A0AAV7SS10_PLEWA</name>
<sequence length="333" mass="38282">MCCPDPGRHYNRHPPGPSKLNPLSSRRRGTGFPAFLYDGDSASDLMAHRHVPKPGGRSFFHINRGNPLKMEVLVDSWPDFKTVISKPQSMEMVDDTDFYTNTYNIFTKDPENLRMILENSNLINWNQLLMLESLQQYLEPVIMSIAKSKGLKLEKQQCLLFVRDIHLGVYESSPKVNSEEKLAPPTRSQLAARDEQSEFQCSPVSDAEAELVNAFWINTGHEASLKFTRQRIQHLPSLCMRDPGGRPISWCIMDQNSEIRMAYTLPEYRCKGLFTRLLVRFTALLRLQWADFPFYLITAQQNVQAQRAASTAGLLKAPNEYVRWICRQQRRAT</sequence>
<gene>
    <name evidence="7" type="ORF">NDU88_007161</name>
</gene>
<dbReference type="Pfam" id="PF08444">
    <property type="entry name" value="Gly_acyl_tr_C"/>
    <property type="match status" value="1"/>
</dbReference>
<feature type="domain" description="Glycine N-acyltransferase C-terminal" evidence="6">
    <location>
        <begin position="239"/>
        <end position="327"/>
    </location>
</feature>
<organism evidence="7 8">
    <name type="scientific">Pleurodeles waltl</name>
    <name type="common">Iberian ribbed newt</name>
    <dbReference type="NCBI Taxonomy" id="8319"/>
    <lineage>
        <taxon>Eukaryota</taxon>
        <taxon>Metazoa</taxon>
        <taxon>Chordata</taxon>
        <taxon>Craniata</taxon>
        <taxon>Vertebrata</taxon>
        <taxon>Euteleostomi</taxon>
        <taxon>Amphibia</taxon>
        <taxon>Batrachia</taxon>
        <taxon>Caudata</taxon>
        <taxon>Salamandroidea</taxon>
        <taxon>Salamandridae</taxon>
        <taxon>Pleurodelinae</taxon>
        <taxon>Pleurodeles</taxon>
    </lineage>
</organism>
<evidence type="ECO:0000313" key="7">
    <source>
        <dbReference type="EMBL" id="KAJ1166764.1"/>
    </source>
</evidence>
<dbReference type="SUPFAM" id="SSF55729">
    <property type="entry name" value="Acyl-CoA N-acyltransferases (Nat)"/>
    <property type="match status" value="1"/>
</dbReference>
<dbReference type="InterPro" id="IPR010313">
    <property type="entry name" value="Glycine_N-acyltransferase"/>
</dbReference>